<protein>
    <recommendedName>
        <fullName evidence="1">Myotubularin phosphatase domain-containing protein</fullName>
    </recommendedName>
</protein>
<evidence type="ECO:0000259" key="1">
    <source>
        <dbReference type="PROSITE" id="PS51339"/>
    </source>
</evidence>
<dbReference type="PROSITE" id="PS51339">
    <property type="entry name" value="PPASE_MYOTUBULARIN"/>
    <property type="match status" value="1"/>
</dbReference>
<evidence type="ECO:0000313" key="2">
    <source>
        <dbReference type="EMBL" id="RHZ02309.1"/>
    </source>
</evidence>
<reference evidence="2 3" key="1">
    <citation type="submission" date="2018-08" db="EMBL/GenBank/DDBJ databases">
        <title>Aphanomyces genome sequencing and annotation.</title>
        <authorList>
            <person name="Minardi D."/>
            <person name="Oidtmann B."/>
            <person name="Van Der Giezen M."/>
            <person name="Studholme D.J."/>
        </authorList>
    </citation>
    <scope>NUCLEOTIDE SEQUENCE [LARGE SCALE GENOMIC DNA]</scope>
    <source>
        <strain evidence="2 3">FDL457</strain>
    </source>
</reference>
<dbReference type="InterPro" id="IPR045184">
    <property type="entry name" value="SMU1"/>
</dbReference>
<gene>
    <name evidence="2" type="ORF">DYB26_006557</name>
</gene>
<evidence type="ECO:0000313" key="3">
    <source>
        <dbReference type="Proteomes" id="UP000286510"/>
    </source>
</evidence>
<proteinExistence type="predicted"/>
<dbReference type="EMBL" id="QUTF01018357">
    <property type="protein sequence ID" value="RHZ02309.1"/>
    <property type="molecule type" value="Genomic_DNA"/>
</dbReference>
<feature type="domain" description="Myotubularin phosphatase" evidence="1">
    <location>
        <begin position="232"/>
        <end position="405"/>
    </location>
</feature>
<dbReference type="Pfam" id="PF06602">
    <property type="entry name" value="Myotub-related"/>
    <property type="match status" value="1"/>
</dbReference>
<dbReference type="Proteomes" id="UP000286510">
    <property type="component" value="Unassembled WGS sequence"/>
</dbReference>
<dbReference type="InterPro" id="IPR029021">
    <property type="entry name" value="Prot-tyrosine_phosphatase-like"/>
</dbReference>
<dbReference type="PANTHER" id="PTHR22848">
    <property type="entry name" value="WD40 REPEAT PROTEIN"/>
    <property type="match status" value="1"/>
</dbReference>
<comment type="caution">
    <text evidence="2">The sequence shown here is derived from an EMBL/GenBank/DDBJ whole genome shotgun (WGS) entry which is preliminary data.</text>
</comment>
<organism evidence="2 3">
    <name type="scientific">Aphanomyces astaci</name>
    <name type="common">Crayfish plague agent</name>
    <dbReference type="NCBI Taxonomy" id="112090"/>
    <lineage>
        <taxon>Eukaryota</taxon>
        <taxon>Sar</taxon>
        <taxon>Stramenopiles</taxon>
        <taxon>Oomycota</taxon>
        <taxon>Saprolegniomycetes</taxon>
        <taxon>Saprolegniales</taxon>
        <taxon>Verrucalvaceae</taxon>
        <taxon>Aphanomyces</taxon>
    </lineage>
</organism>
<dbReference type="PROSITE" id="PS50896">
    <property type="entry name" value="LISH"/>
    <property type="match status" value="1"/>
</dbReference>
<dbReference type="SMART" id="SM00667">
    <property type="entry name" value="LisH"/>
    <property type="match status" value="1"/>
</dbReference>
<dbReference type="InterPro" id="IPR054080">
    <property type="entry name" value="TPR1-like_2nd"/>
</dbReference>
<dbReference type="Pfam" id="PF21889">
    <property type="entry name" value="TPR1-like_2nd"/>
    <property type="match status" value="1"/>
</dbReference>
<dbReference type="AlphaFoldDB" id="A0A3R7B965"/>
<name>A0A3R7B965_APHAT</name>
<dbReference type="SUPFAM" id="SSF52799">
    <property type="entry name" value="(Phosphotyrosine protein) phosphatases II"/>
    <property type="match status" value="1"/>
</dbReference>
<dbReference type="InterPro" id="IPR010569">
    <property type="entry name" value="Myotubularin-like_Pase_dom"/>
</dbReference>
<sequence length="405" mass="46045">MSTQDEWSSFKLVDKHVTSIAPEATFDAKSEEIKEDILRLIVQYLQNEGYTSASATILDEANVKIMEKHQEREMVRKISKSIKEGDWDLVAKMIHKNSNLRKVKFHSQQGLGFLYAVCKEEYLELIDRQEYQKAFTYLTTHLKPMEKVSGRQEFKDLCYLLTCKSITEVESFRDWEGVVKSREKLAEQLKATFELDAVPTENVNIPDNRLVNLLHQSVAYQMEFSRYHPKTVPKVSTLLRDFECQVLPNAVKTTFVGHSQNVKWIDNDNGDVCDSYPPTLVVPASLSQSSIESAAGFRAKGRLPVVTWLHPVHKSILARSSQPLLGRLLSGASCNMDEGIVNCYRQRPGPSKPFYIFDARKSKAAAGNRLMGKGGVETSENYEGAIIYHLNIANMYKMQASYQEK</sequence>
<dbReference type="InterPro" id="IPR006594">
    <property type="entry name" value="LisH"/>
</dbReference>
<accession>A0A3R7B965</accession>
<dbReference type="GO" id="GO:0000398">
    <property type="term" value="P:mRNA splicing, via spliceosome"/>
    <property type="evidence" value="ECO:0007669"/>
    <property type="project" value="InterPro"/>
</dbReference>